<feature type="compositionally biased region" description="Low complexity" evidence="1">
    <location>
        <begin position="60"/>
        <end position="78"/>
    </location>
</feature>
<feature type="compositionally biased region" description="Low complexity" evidence="1">
    <location>
        <begin position="88"/>
        <end position="98"/>
    </location>
</feature>
<dbReference type="EMBL" id="JARJCW010000010">
    <property type="protein sequence ID" value="KAJ7220297.1"/>
    <property type="molecule type" value="Genomic_DNA"/>
</dbReference>
<name>A0AAD6VQZ5_9AGAR</name>
<organism evidence="2 3">
    <name type="scientific">Mycena pura</name>
    <dbReference type="NCBI Taxonomy" id="153505"/>
    <lineage>
        <taxon>Eukaryota</taxon>
        <taxon>Fungi</taxon>
        <taxon>Dikarya</taxon>
        <taxon>Basidiomycota</taxon>
        <taxon>Agaricomycotina</taxon>
        <taxon>Agaricomycetes</taxon>
        <taxon>Agaricomycetidae</taxon>
        <taxon>Agaricales</taxon>
        <taxon>Marasmiineae</taxon>
        <taxon>Mycenaceae</taxon>
        <taxon>Mycena</taxon>
    </lineage>
</organism>
<evidence type="ECO:0000256" key="1">
    <source>
        <dbReference type="SAM" id="MobiDB-lite"/>
    </source>
</evidence>
<comment type="caution">
    <text evidence="2">The sequence shown here is derived from an EMBL/GenBank/DDBJ whole genome shotgun (WGS) entry which is preliminary data.</text>
</comment>
<sequence>MNTLIKLLPQFRRRRRTPAANRPAKQPRSIVPDGVLDISKEASDRLQCLTFTVEFPAASPTASAFSESYSPASRSPSSSSPPSPRPGGAPELAGPGPLARRRNFTGRQLRLDRDRIPIPIPPMPTTPPPPPPQSSTAAGTWSQPWFTDVTTAAPIRRSRTCPLSSERESSPPLRFLLSDEMGGHAAETTPLEEDFAQAVPLCVAPRTLRCSTAPPTGEGGTDAMCIVKRGSRATVPESVRNYGSARTSDAVDDVYAAHRDIGGHSDGDGEEAGSIASFVTISLSSSATAARQEALGRCLDCGGEGAWRKTLSIADGYATPFFIFGPPRVSPVRETSRPSVVWRTQARGLRRASVQRSRSLPNLCIRVEASDS</sequence>
<feature type="region of interest" description="Disordered" evidence="1">
    <location>
        <begin position="60"/>
        <end position="140"/>
    </location>
</feature>
<feature type="compositionally biased region" description="Pro residues" evidence="1">
    <location>
        <begin position="118"/>
        <end position="133"/>
    </location>
</feature>
<gene>
    <name evidence="2" type="ORF">GGX14DRAFT_586487</name>
</gene>
<keyword evidence="3" id="KW-1185">Reference proteome</keyword>
<feature type="region of interest" description="Disordered" evidence="1">
    <location>
        <begin position="1"/>
        <end position="31"/>
    </location>
</feature>
<evidence type="ECO:0000313" key="3">
    <source>
        <dbReference type="Proteomes" id="UP001219525"/>
    </source>
</evidence>
<evidence type="ECO:0000313" key="2">
    <source>
        <dbReference type="EMBL" id="KAJ7220297.1"/>
    </source>
</evidence>
<protein>
    <submittedName>
        <fullName evidence="2">Uncharacterized protein</fullName>
    </submittedName>
</protein>
<dbReference type="AlphaFoldDB" id="A0AAD6VQZ5"/>
<accession>A0AAD6VQZ5</accession>
<reference evidence="2" key="1">
    <citation type="submission" date="2023-03" db="EMBL/GenBank/DDBJ databases">
        <title>Massive genome expansion in bonnet fungi (Mycena s.s.) driven by repeated elements and novel gene families across ecological guilds.</title>
        <authorList>
            <consortium name="Lawrence Berkeley National Laboratory"/>
            <person name="Harder C.B."/>
            <person name="Miyauchi S."/>
            <person name="Viragh M."/>
            <person name="Kuo A."/>
            <person name="Thoen E."/>
            <person name="Andreopoulos B."/>
            <person name="Lu D."/>
            <person name="Skrede I."/>
            <person name="Drula E."/>
            <person name="Henrissat B."/>
            <person name="Morin E."/>
            <person name="Kohler A."/>
            <person name="Barry K."/>
            <person name="LaButti K."/>
            <person name="Morin E."/>
            <person name="Salamov A."/>
            <person name="Lipzen A."/>
            <person name="Mereny Z."/>
            <person name="Hegedus B."/>
            <person name="Baldrian P."/>
            <person name="Stursova M."/>
            <person name="Weitz H."/>
            <person name="Taylor A."/>
            <person name="Grigoriev I.V."/>
            <person name="Nagy L.G."/>
            <person name="Martin F."/>
            <person name="Kauserud H."/>
        </authorList>
    </citation>
    <scope>NUCLEOTIDE SEQUENCE</scope>
    <source>
        <strain evidence="2">9144</strain>
    </source>
</reference>
<dbReference type="Proteomes" id="UP001219525">
    <property type="component" value="Unassembled WGS sequence"/>
</dbReference>
<proteinExistence type="predicted"/>